<accession>A0A813J7W2</accession>
<organism evidence="1 2">
    <name type="scientific">Polarella glacialis</name>
    <name type="common">Dinoflagellate</name>
    <dbReference type="NCBI Taxonomy" id="89957"/>
    <lineage>
        <taxon>Eukaryota</taxon>
        <taxon>Sar</taxon>
        <taxon>Alveolata</taxon>
        <taxon>Dinophyceae</taxon>
        <taxon>Suessiales</taxon>
        <taxon>Suessiaceae</taxon>
        <taxon>Polarella</taxon>
    </lineage>
</organism>
<protein>
    <submittedName>
        <fullName evidence="1">Uncharacterized protein</fullName>
    </submittedName>
</protein>
<dbReference type="Proteomes" id="UP000626109">
    <property type="component" value="Unassembled WGS sequence"/>
</dbReference>
<name>A0A813J7W2_POLGL</name>
<evidence type="ECO:0000313" key="2">
    <source>
        <dbReference type="Proteomes" id="UP000626109"/>
    </source>
</evidence>
<comment type="caution">
    <text evidence="1">The sequence shown here is derived from an EMBL/GenBank/DDBJ whole genome shotgun (WGS) entry which is preliminary data.</text>
</comment>
<feature type="non-terminal residue" evidence="1">
    <location>
        <position position="81"/>
    </location>
</feature>
<evidence type="ECO:0000313" key="1">
    <source>
        <dbReference type="EMBL" id="CAE8669141.1"/>
    </source>
</evidence>
<proteinExistence type="predicted"/>
<dbReference type="EMBL" id="CAJNNW010022286">
    <property type="protein sequence ID" value="CAE8669141.1"/>
    <property type="molecule type" value="Genomic_DNA"/>
</dbReference>
<dbReference type="AlphaFoldDB" id="A0A813J7W2"/>
<sequence>VCFGGILCVDGEARAPLICVVLSIGTTLCSGLKPIWQHELISNDIPPSRLLFWMGAWSGLLLLPLAGVTEGLEPLRSLSQL</sequence>
<feature type="non-terminal residue" evidence="1">
    <location>
        <position position="1"/>
    </location>
</feature>
<reference evidence="1" key="1">
    <citation type="submission" date="2021-02" db="EMBL/GenBank/DDBJ databases">
        <authorList>
            <person name="Dougan E. K."/>
            <person name="Rhodes N."/>
            <person name="Thang M."/>
            <person name="Chan C."/>
        </authorList>
    </citation>
    <scope>NUCLEOTIDE SEQUENCE</scope>
</reference>
<gene>
    <name evidence="1" type="ORF">PGLA2088_LOCUS17105</name>
</gene>